<dbReference type="InterPro" id="IPR036955">
    <property type="entry name" value="AP2/ERF_dom_sf"/>
</dbReference>
<dbReference type="GO" id="GO:0005634">
    <property type="term" value="C:nucleus"/>
    <property type="evidence" value="ECO:0007669"/>
    <property type="project" value="UniProtKB-SubCell"/>
</dbReference>
<evidence type="ECO:0000256" key="3">
    <source>
        <dbReference type="ARBA" id="ARBA00023125"/>
    </source>
</evidence>
<dbReference type="EMBL" id="JADFTS010000009">
    <property type="protein sequence ID" value="KAF9587945.1"/>
    <property type="molecule type" value="Genomic_DNA"/>
</dbReference>
<organism evidence="7 8">
    <name type="scientific">Coptis chinensis</name>
    <dbReference type="NCBI Taxonomy" id="261450"/>
    <lineage>
        <taxon>Eukaryota</taxon>
        <taxon>Viridiplantae</taxon>
        <taxon>Streptophyta</taxon>
        <taxon>Embryophyta</taxon>
        <taxon>Tracheophyta</taxon>
        <taxon>Spermatophyta</taxon>
        <taxon>Magnoliopsida</taxon>
        <taxon>Ranunculales</taxon>
        <taxon>Ranunculaceae</taxon>
        <taxon>Coptidoideae</taxon>
        <taxon>Coptis</taxon>
    </lineage>
</organism>
<evidence type="ECO:0000256" key="4">
    <source>
        <dbReference type="ARBA" id="ARBA00023163"/>
    </source>
</evidence>
<reference evidence="7 8" key="1">
    <citation type="submission" date="2020-10" db="EMBL/GenBank/DDBJ databases">
        <title>The Coptis chinensis genome and diversification of protoberbering-type alkaloids.</title>
        <authorList>
            <person name="Wang B."/>
            <person name="Shu S."/>
            <person name="Song C."/>
            <person name="Liu Y."/>
        </authorList>
    </citation>
    <scope>NUCLEOTIDE SEQUENCE [LARGE SCALE GENOMIC DNA]</scope>
    <source>
        <strain evidence="7">HL-2020</strain>
        <tissue evidence="7">Leaf</tissue>
    </source>
</reference>
<accession>A0A835GUS4</accession>
<evidence type="ECO:0000256" key="5">
    <source>
        <dbReference type="ARBA" id="ARBA00023242"/>
    </source>
</evidence>
<keyword evidence="2" id="KW-0805">Transcription regulation</keyword>
<keyword evidence="3" id="KW-0238">DNA-binding</keyword>
<dbReference type="AlphaFoldDB" id="A0A835GUS4"/>
<dbReference type="InterPro" id="IPR016177">
    <property type="entry name" value="DNA-bd_dom_sf"/>
</dbReference>
<protein>
    <recommendedName>
        <fullName evidence="9">AP2/ERF domain-containing protein</fullName>
    </recommendedName>
</protein>
<dbReference type="GO" id="GO:0003700">
    <property type="term" value="F:DNA-binding transcription factor activity"/>
    <property type="evidence" value="ECO:0007669"/>
    <property type="project" value="InterPro"/>
</dbReference>
<dbReference type="PANTHER" id="PTHR31677:SF252">
    <property type="entry name" value="ETHYLENE-RESPONSIVE TRANSCRIPTION FACTOR 3"/>
    <property type="match status" value="1"/>
</dbReference>
<keyword evidence="5" id="KW-0539">Nucleus</keyword>
<comment type="subcellular location">
    <subcellularLocation>
        <location evidence="1">Nucleus</location>
    </subcellularLocation>
</comment>
<dbReference type="Proteomes" id="UP000631114">
    <property type="component" value="Unassembled WGS sequence"/>
</dbReference>
<evidence type="ECO:0000313" key="8">
    <source>
        <dbReference type="Proteomes" id="UP000631114"/>
    </source>
</evidence>
<proteinExistence type="predicted"/>
<keyword evidence="4" id="KW-0804">Transcription</keyword>
<dbReference type="Gene3D" id="3.30.730.10">
    <property type="entry name" value="AP2/ERF domain"/>
    <property type="match status" value="1"/>
</dbReference>
<keyword evidence="6" id="KW-0812">Transmembrane</keyword>
<evidence type="ECO:0000256" key="2">
    <source>
        <dbReference type="ARBA" id="ARBA00023015"/>
    </source>
</evidence>
<keyword evidence="6" id="KW-1133">Transmembrane helix</keyword>
<name>A0A835GUS4_9MAGN</name>
<keyword evidence="6" id="KW-0472">Membrane</keyword>
<comment type="caution">
    <text evidence="7">The sequence shown here is derived from an EMBL/GenBank/DDBJ whole genome shotgun (WGS) entry which is preliminary data.</text>
</comment>
<gene>
    <name evidence="7" type="ORF">IFM89_006270</name>
</gene>
<dbReference type="PANTHER" id="PTHR31677">
    <property type="entry name" value="AP2 DOMAIN CLASS TRANSCRIPTION FACTOR"/>
    <property type="match status" value="1"/>
</dbReference>
<evidence type="ECO:0008006" key="9">
    <source>
        <dbReference type="Google" id="ProtNLM"/>
    </source>
</evidence>
<dbReference type="GO" id="GO:0003677">
    <property type="term" value="F:DNA binding"/>
    <property type="evidence" value="ECO:0007669"/>
    <property type="project" value="UniProtKB-KW"/>
</dbReference>
<keyword evidence="8" id="KW-1185">Reference proteome</keyword>
<dbReference type="SUPFAM" id="SSF54171">
    <property type="entry name" value="DNA-binding domain"/>
    <property type="match status" value="1"/>
</dbReference>
<evidence type="ECO:0000313" key="7">
    <source>
        <dbReference type="EMBL" id="KAF9587945.1"/>
    </source>
</evidence>
<evidence type="ECO:0000256" key="6">
    <source>
        <dbReference type="SAM" id="Phobius"/>
    </source>
</evidence>
<evidence type="ECO:0000256" key="1">
    <source>
        <dbReference type="ARBA" id="ARBA00004123"/>
    </source>
</evidence>
<sequence>MLQKLEIHGKKTQLGTSFESAEDAARAYDAAARNLRGLQAKTNFHLLLFLIQLIFPIITIIDLLFIKNNGMNIKTNYFKFKGRHQAV</sequence>
<feature type="transmembrane region" description="Helical" evidence="6">
    <location>
        <begin position="44"/>
        <end position="66"/>
    </location>
</feature>